<proteinExistence type="predicted"/>
<reference evidence="4 5" key="1">
    <citation type="submission" date="2020-08" db="EMBL/GenBank/DDBJ databases">
        <title>Sequencing the genomes of 1000 actinobacteria strains.</title>
        <authorList>
            <person name="Klenk H.-P."/>
        </authorList>
    </citation>
    <scope>NUCLEOTIDE SEQUENCE [LARGE SCALE GENOMIC DNA]</scope>
    <source>
        <strain evidence="4 5">DSM 44551</strain>
    </source>
</reference>
<feature type="region of interest" description="Disordered" evidence="1">
    <location>
        <begin position="1"/>
        <end position="35"/>
    </location>
</feature>
<organism evidence="4 5">
    <name type="scientific">Nocardiopsis composta</name>
    <dbReference type="NCBI Taxonomy" id="157465"/>
    <lineage>
        <taxon>Bacteria</taxon>
        <taxon>Bacillati</taxon>
        <taxon>Actinomycetota</taxon>
        <taxon>Actinomycetes</taxon>
        <taxon>Streptosporangiales</taxon>
        <taxon>Nocardiopsidaceae</taxon>
        <taxon>Nocardiopsis</taxon>
    </lineage>
</organism>
<feature type="transmembrane region" description="Helical" evidence="2">
    <location>
        <begin position="198"/>
        <end position="221"/>
    </location>
</feature>
<evidence type="ECO:0000256" key="1">
    <source>
        <dbReference type="SAM" id="MobiDB-lite"/>
    </source>
</evidence>
<feature type="region of interest" description="Disordered" evidence="1">
    <location>
        <begin position="432"/>
        <end position="459"/>
    </location>
</feature>
<feature type="compositionally biased region" description="Pro residues" evidence="1">
    <location>
        <begin position="11"/>
        <end position="28"/>
    </location>
</feature>
<feature type="domain" description="YdbS-like PH" evidence="3">
    <location>
        <begin position="88"/>
        <end position="166"/>
    </location>
</feature>
<dbReference type="PANTHER" id="PTHR34473">
    <property type="entry name" value="UPF0699 TRANSMEMBRANE PROTEIN YDBS"/>
    <property type="match status" value="1"/>
</dbReference>
<keyword evidence="2" id="KW-0812">Transmembrane</keyword>
<dbReference type="AlphaFoldDB" id="A0A7W8QNT3"/>
<comment type="caution">
    <text evidence="4">The sequence shown here is derived from an EMBL/GenBank/DDBJ whole genome shotgun (WGS) entry which is preliminary data.</text>
</comment>
<evidence type="ECO:0000313" key="4">
    <source>
        <dbReference type="EMBL" id="MBB5433173.1"/>
    </source>
</evidence>
<dbReference type="RefSeq" id="WP_184392694.1">
    <property type="nucleotide sequence ID" value="NZ_BAAAJD010000143.1"/>
</dbReference>
<feature type="transmembrane region" description="Helical" evidence="2">
    <location>
        <begin position="42"/>
        <end position="60"/>
    </location>
</feature>
<dbReference type="PANTHER" id="PTHR34473:SF2">
    <property type="entry name" value="UPF0699 TRANSMEMBRANE PROTEIN YDBT"/>
    <property type="match status" value="1"/>
</dbReference>
<gene>
    <name evidence="4" type="ORF">HDA36_003257</name>
</gene>
<accession>A0A7W8QNT3</accession>
<feature type="transmembrane region" description="Helical" evidence="2">
    <location>
        <begin position="66"/>
        <end position="89"/>
    </location>
</feature>
<dbReference type="EMBL" id="JACHDB010000001">
    <property type="protein sequence ID" value="MBB5433173.1"/>
    <property type="molecule type" value="Genomic_DNA"/>
</dbReference>
<evidence type="ECO:0000313" key="5">
    <source>
        <dbReference type="Proteomes" id="UP000572635"/>
    </source>
</evidence>
<evidence type="ECO:0000256" key="2">
    <source>
        <dbReference type="SAM" id="Phobius"/>
    </source>
</evidence>
<dbReference type="Pfam" id="PF03703">
    <property type="entry name" value="bPH_2"/>
    <property type="match status" value="2"/>
</dbReference>
<keyword evidence="2" id="KW-1133">Transmembrane helix</keyword>
<evidence type="ECO:0000259" key="3">
    <source>
        <dbReference type="Pfam" id="PF03703"/>
    </source>
</evidence>
<feature type="transmembrane region" description="Helical" evidence="2">
    <location>
        <begin position="227"/>
        <end position="246"/>
    </location>
</feature>
<feature type="domain" description="YdbS-like PH" evidence="3">
    <location>
        <begin position="256"/>
        <end position="307"/>
    </location>
</feature>
<name>A0A7W8QNT3_9ACTN</name>
<dbReference type="Proteomes" id="UP000572635">
    <property type="component" value="Unassembled WGS sequence"/>
</dbReference>
<protein>
    <submittedName>
        <fullName evidence="4">Putative membrane protein</fullName>
    </submittedName>
</protein>
<keyword evidence="5" id="KW-1185">Reference proteome</keyword>
<feature type="compositionally biased region" description="Low complexity" evidence="1">
    <location>
        <begin position="1"/>
        <end position="10"/>
    </location>
</feature>
<dbReference type="InterPro" id="IPR005182">
    <property type="entry name" value="YdbS-like_PH"/>
</dbReference>
<feature type="compositionally biased region" description="Basic and acidic residues" evidence="1">
    <location>
        <begin position="444"/>
        <end position="459"/>
    </location>
</feature>
<keyword evidence="2" id="KW-0472">Membrane</keyword>
<sequence>MRFLPPNGAAAPPPAAPPVPPPAGPPPDDVTRGLHRPHGATAAFQVALATLLFVALPGPLLTSLGLVWVLLLTLAVASGATAYALVAWWNSGYELSGDHLVVYGGLLRRTTREIPLSRLQAVDVVRPVPAQAVGLAELRIELAGGDASEIRLRYLSRGQAERLRAALLAHAAGLAGTTPEAPEWPLYRLPFGLLLGALAFRLPVMGAFLLFMALMAAGFAFAEPGVLGGAVPVLLGLIRGFIGPLIRYTDFYASLSPDGLRLRYGAFQARMQTVPPGRVQAVRIVEPLLWRALGVVRVEANVAGYVGERQMDSSTLLPVAPRRLAFALIDELFPEGGAAQVPLYAARRGGPEAMGIGDRLFVTRRGRLCHVTEFVPHARTQSLRMAMGPLDRLRGTAVIGVDTPPGPIRARAVGHGAAEARAALDRLADLGQEARMAGGGPERWATRGDAPDPAASRHD</sequence>